<sequence length="306" mass="34863">MSHVEPNMPVNTVGNSPYIQGELSKLAERYGLRRAAARPSLPTYLRQMWERRHFITTYATARNVSTYSGSALGRLWQVLTPLFNAAIYYVMFGIILGGKGDIHNYPAFLIVGMFIFSYTQRSITSGAKSISGNLALIRALHFPRAALPLAYTIQELQQLAISMGVLVAIVLITQEPITLLWLLIPVILIMQTMFNIGASLFMARIGSTSRDVNQMLPFVMRTWLYASGVFFSIQEKVVEDANLPQWVADLMYLNPVASYIEFMRNILIESHNPPHWIWISCTFWAIFSLVLGFWYFWRAEEKYGRG</sequence>
<feature type="transmembrane region" description="Helical" evidence="9">
    <location>
        <begin position="75"/>
        <end position="96"/>
    </location>
</feature>
<dbReference type="PANTHER" id="PTHR30413">
    <property type="entry name" value="INNER MEMBRANE TRANSPORT PERMEASE"/>
    <property type="match status" value="1"/>
</dbReference>
<comment type="caution">
    <text evidence="11">The sequence shown here is derived from an EMBL/GenBank/DDBJ whole genome shotgun (WGS) entry which is preliminary data.</text>
</comment>
<comment type="caution">
    <text evidence="9">Lacks conserved residue(s) required for the propagation of feature annotation.</text>
</comment>
<keyword evidence="5" id="KW-0997">Cell inner membrane</keyword>
<evidence type="ECO:0000256" key="9">
    <source>
        <dbReference type="RuleBase" id="RU361157"/>
    </source>
</evidence>
<name>A0ABT9Q897_9ACTN</name>
<evidence type="ECO:0000256" key="7">
    <source>
        <dbReference type="ARBA" id="ARBA00022989"/>
    </source>
</evidence>
<evidence type="ECO:0000256" key="1">
    <source>
        <dbReference type="ARBA" id="ARBA00004429"/>
    </source>
</evidence>
<organism evidence="11 12">
    <name type="scientific">Streptosporangium lutulentum</name>
    <dbReference type="NCBI Taxonomy" id="1461250"/>
    <lineage>
        <taxon>Bacteria</taxon>
        <taxon>Bacillati</taxon>
        <taxon>Actinomycetota</taxon>
        <taxon>Actinomycetes</taxon>
        <taxon>Streptosporangiales</taxon>
        <taxon>Streptosporangiaceae</taxon>
        <taxon>Streptosporangium</taxon>
    </lineage>
</organism>
<evidence type="ECO:0000256" key="3">
    <source>
        <dbReference type="ARBA" id="ARBA00022448"/>
    </source>
</evidence>
<feature type="domain" description="ABC transmembrane type-2" evidence="10">
    <location>
        <begin position="72"/>
        <end position="299"/>
    </location>
</feature>
<evidence type="ECO:0000256" key="6">
    <source>
        <dbReference type="ARBA" id="ARBA00022692"/>
    </source>
</evidence>
<dbReference type="InterPro" id="IPR013525">
    <property type="entry name" value="ABC2_TM"/>
</dbReference>
<evidence type="ECO:0000256" key="2">
    <source>
        <dbReference type="ARBA" id="ARBA00007783"/>
    </source>
</evidence>
<proteinExistence type="inferred from homology"/>
<comment type="similarity">
    <text evidence="2 9">Belongs to the ABC-2 integral membrane protein family.</text>
</comment>
<gene>
    <name evidence="11" type="ORF">J2853_002165</name>
</gene>
<dbReference type="Proteomes" id="UP001225356">
    <property type="component" value="Unassembled WGS sequence"/>
</dbReference>
<dbReference type="PANTHER" id="PTHR30413:SF8">
    <property type="entry name" value="TRANSPORT PERMEASE PROTEIN"/>
    <property type="match status" value="1"/>
</dbReference>
<dbReference type="PROSITE" id="PS51012">
    <property type="entry name" value="ABC_TM2"/>
    <property type="match status" value="1"/>
</dbReference>
<evidence type="ECO:0000256" key="8">
    <source>
        <dbReference type="ARBA" id="ARBA00023136"/>
    </source>
</evidence>
<feature type="transmembrane region" description="Helical" evidence="9">
    <location>
        <begin position="276"/>
        <end position="297"/>
    </location>
</feature>
<reference evidence="11 12" key="1">
    <citation type="submission" date="2023-07" db="EMBL/GenBank/DDBJ databases">
        <title>Sequencing the genomes of 1000 actinobacteria strains.</title>
        <authorList>
            <person name="Klenk H.-P."/>
        </authorList>
    </citation>
    <scope>NUCLEOTIDE SEQUENCE [LARGE SCALE GENOMIC DNA]</scope>
    <source>
        <strain evidence="11 12">DSM 46740</strain>
    </source>
</reference>
<keyword evidence="7 9" id="KW-1133">Transmembrane helix</keyword>
<feature type="transmembrane region" description="Helical" evidence="9">
    <location>
        <begin position="179"/>
        <end position="203"/>
    </location>
</feature>
<keyword evidence="8 9" id="KW-0472">Membrane</keyword>
<evidence type="ECO:0000256" key="5">
    <source>
        <dbReference type="ARBA" id="ARBA00022519"/>
    </source>
</evidence>
<feature type="transmembrane region" description="Helical" evidence="9">
    <location>
        <begin position="102"/>
        <end position="119"/>
    </location>
</feature>
<protein>
    <recommendedName>
        <fullName evidence="9">Transport permease protein</fullName>
    </recommendedName>
</protein>
<dbReference type="RefSeq" id="WP_307556831.1">
    <property type="nucleotide sequence ID" value="NZ_JAUSQU010000001.1"/>
</dbReference>
<dbReference type="EMBL" id="JAUSQU010000001">
    <property type="protein sequence ID" value="MDP9842954.1"/>
    <property type="molecule type" value="Genomic_DNA"/>
</dbReference>
<keyword evidence="6 9" id="KW-0812">Transmembrane</keyword>
<keyword evidence="3 9" id="KW-0813">Transport</keyword>
<keyword evidence="12" id="KW-1185">Reference proteome</keyword>
<evidence type="ECO:0000259" key="10">
    <source>
        <dbReference type="PROSITE" id="PS51012"/>
    </source>
</evidence>
<evidence type="ECO:0000313" key="12">
    <source>
        <dbReference type="Proteomes" id="UP001225356"/>
    </source>
</evidence>
<evidence type="ECO:0000256" key="4">
    <source>
        <dbReference type="ARBA" id="ARBA00022475"/>
    </source>
</evidence>
<dbReference type="Pfam" id="PF01061">
    <property type="entry name" value="ABC2_membrane"/>
    <property type="match status" value="1"/>
</dbReference>
<dbReference type="InterPro" id="IPR047817">
    <property type="entry name" value="ABC2_TM_bact-type"/>
</dbReference>
<comment type="subcellular location">
    <subcellularLocation>
        <location evidence="1">Cell inner membrane</location>
        <topology evidence="1">Multi-pass membrane protein</topology>
    </subcellularLocation>
    <subcellularLocation>
        <location evidence="9">Cell membrane</location>
        <topology evidence="9">Multi-pass membrane protein</topology>
    </subcellularLocation>
</comment>
<feature type="transmembrane region" description="Helical" evidence="9">
    <location>
        <begin position="156"/>
        <end position="173"/>
    </location>
</feature>
<accession>A0ABT9Q897</accession>
<keyword evidence="4 9" id="KW-1003">Cell membrane</keyword>
<evidence type="ECO:0000313" key="11">
    <source>
        <dbReference type="EMBL" id="MDP9842954.1"/>
    </source>
</evidence>